<name>A0A2H0TYM7_9BACT</name>
<comment type="caution">
    <text evidence="1">The sequence shown here is derived from an EMBL/GenBank/DDBJ whole genome shotgun (WGS) entry which is preliminary data.</text>
</comment>
<dbReference type="Proteomes" id="UP000230852">
    <property type="component" value="Unassembled WGS sequence"/>
</dbReference>
<evidence type="ECO:0000313" key="1">
    <source>
        <dbReference type="EMBL" id="PIR78328.1"/>
    </source>
</evidence>
<gene>
    <name evidence="1" type="ORF">COU28_02150</name>
</gene>
<sequence>MDERNTGDPRFVLGSDQRKKLLDLELKQEREINTKVLPRKVGDFCIVANVHNRKGKVFERDWQLNGYLGDQVHLAKGEEEENKFVDKEKFWAMNFVNAEFVLEKIQEEQKKTGNNEGFFLEAFYKGEVDKILKFVIKKVDEYQTKFDKYKEYKLSEKAIEGLSITKNKHLSKVLLEKQQKIDTLKLELGDVDYFDLEEDLEKFITAMHSLVFIEEQIKRWRGNKVKR</sequence>
<dbReference type="EMBL" id="PFBU01000042">
    <property type="protein sequence ID" value="PIR78328.1"/>
    <property type="molecule type" value="Genomic_DNA"/>
</dbReference>
<proteinExistence type="predicted"/>
<evidence type="ECO:0000313" key="2">
    <source>
        <dbReference type="Proteomes" id="UP000230852"/>
    </source>
</evidence>
<dbReference type="AlphaFoldDB" id="A0A2H0TYM7"/>
<organism evidence="1 2">
    <name type="scientific">Candidatus Magasanikbacteria bacterium CG10_big_fil_rev_8_21_14_0_10_36_16</name>
    <dbReference type="NCBI Taxonomy" id="1974645"/>
    <lineage>
        <taxon>Bacteria</taxon>
        <taxon>Candidatus Magasanikiibacteriota</taxon>
    </lineage>
</organism>
<accession>A0A2H0TYM7</accession>
<reference evidence="2" key="1">
    <citation type="submission" date="2017-09" db="EMBL/GenBank/DDBJ databases">
        <title>Depth-based differentiation of microbial function through sediment-hosted aquifers and enrichment of novel symbionts in the deep terrestrial subsurface.</title>
        <authorList>
            <person name="Probst A.J."/>
            <person name="Ladd B."/>
            <person name="Jarett J.K."/>
            <person name="Geller-Mcgrath D.E."/>
            <person name="Sieber C.M.K."/>
            <person name="Emerson J.B."/>
            <person name="Anantharaman K."/>
            <person name="Thomas B.C."/>
            <person name="Malmstrom R."/>
            <person name="Stieglmeier M."/>
            <person name="Klingl A."/>
            <person name="Woyke T."/>
            <person name="Ryan C.M."/>
            <person name="Banfield J.F."/>
        </authorList>
    </citation>
    <scope>NUCLEOTIDE SEQUENCE [LARGE SCALE GENOMIC DNA]</scope>
</reference>
<protein>
    <submittedName>
        <fullName evidence="1">Uncharacterized protein</fullName>
    </submittedName>
</protein>